<dbReference type="Proteomes" id="UP000256220">
    <property type="component" value="Unassembled WGS sequence"/>
</dbReference>
<protein>
    <submittedName>
        <fullName evidence="1">Uncharacterized protein</fullName>
    </submittedName>
</protein>
<keyword evidence="2" id="KW-1185">Reference proteome</keyword>
<organism evidence="1 2">
    <name type="scientific">Amycolatopsis lurida NRRL 2430</name>
    <dbReference type="NCBI Taxonomy" id="1460371"/>
    <lineage>
        <taxon>Bacteria</taxon>
        <taxon>Bacillati</taxon>
        <taxon>Actinomycetota</taxon>
        <taxon>Actinomycetes</taxon>
        <taxon>Pseudonocardiales</taxon>
        <taxon>Pseudonocardiaceae</taxon>
        <taxon>Amycolatopsis</taxon>
    </lineage>
</organism>
<sequence>MLPLVFVFARAHPHEAGFTAGTLLSVVDLFAAAHETLPAGVDPAGRRGCWWPSPSRVARANTTGDSVMIFV</sequence>
<evidence type="ECO:0000313" key="1">
    <source>
        <dbReference type="EMBL" id="KFU76904.1"/>
    </source>
</evidence>
<dbReference type="EMBL" id="JFBM01000038">
    <property type="protein sequence ID" value="KFU76904.1"/>
    <property type="molecule type" value="Genomic_DNA"/>
</dbReference>
<name>A0A2P2FJL9_AMYLU</name>
<gene>
    <name evidence="1" type="ORF">BB31_33755</name>
</gene>
<dbReference type="AlphaFoldDB" id="A0A2P2FJL9"/>
<proteinExistence type="predicted"/>
<accession>A0A2P2FJL9</accession>
<reference evidence="1 2" key="1">
    <citation type="journal article" date="2014" name="Genome Announc.">
        <title>Draft Genome Sequence of Amycolatopsis lurida NRRL 2430, Producer of the Glycopeptide Family Antibiotic Ristocetin.</title>
        <authorList>
            <person name="Kwun M.J."/>
            <person name="Hong H.J."/>
        </authorList>
    </citation>
    <scope>NUCLEOTIDE SEQUENCE [LARGE SCALE GENOMIC DNA]</scope>
    <source>
        <strain evidence="1 2">NRRL 2430</strain>
    </source>
</reference>
<evidence type="ECO:0000313" key="2">
    <source>
        <dbReference type="Proteomes" id="UP000256220"/>
    </source>
</evidence>
<comment type="caution">
    <text evidence="1">The sequence shown here is derived from an EMBL/GenBank/DDBJ whole genome shotgun (WGS) entry which is preliminary data.</text>
</comment>